<protein>
    <submittedName>
        <fullName evidence="1">Uncharacterized protein</fullName>
    </submittedName>
</protein>
<organism evidence="1 2">
    <name type="scientific">Candidatus Pseudobacter hemicellulosilyticus</name>
    <dbReference type="NCBI Taxonomy" id="3121375"/>
    <lineage>
        <taxon>Bacteria</taxon>
        <taxon>Pseudomonadati</taxon>
        <taxon>Bacteroidota</taxon>
        <taxon>Chitinophagia</taxon>
        <taxon>Chitinophagales</taxon>
        <taxon>Chitinophagaceae</taxon>
        <taxon>Pseudobacter</taxon>
    </lineage>
</organism>
<name>A0AAJ5WX25_9BACT</name>
<dbReference type="PROSITE" id="PS51257">
    <property type="entry name" value="PROKAR_LIPOPROTEIN"/>
    <property type="match status" value="1"/>
</dbReference>
<dbReference type="Proteomes" id="UP001220610">
    <property type="component" value="Chromosome"/>
</dbReference>
<sequence>MNRILFMLLLLTVMTACKKDDKAASAPELIRKYELAGRYAAQISPVFMGTMPMASGTHELLVEDLGDGRIRLFFDKFQEAPMPFMMSVDINLSVKDGGSNTLTLEGANGSFRADPPEGGSIDPDDMLPGIQLPEGAEGGMASSQASIKGTYSLLEKEGTTAMRFNLTLTPGLPLPIEILIYTKQKLQ</sequence>
<reference evidence="1" key="1">
    <citation type="submission" date="2023-03" db="EMBL/GenBank/DDBJ databases">
        <title>Andean soil-derived lignocellulolytic bacterial consortium as a source of novel taxa and putative plastic-active enzymes.</title>
        <authorList>
            <person name="Diaz-Garcia L."/>
            <person name="Chuvochina M."/>
            <person name="Feuerriegel G."/>
            <person name="Bunk B."/>
            <person name="Sproer C."/>
            <person name="Streit W.R."/>
            <person name="Rodriguez L.M."/>
            <person name="Overmann J."/>
            <person name="Jimenez D.J."/>
        </authorList>
    </citation>
    <scope>NUCLEOTIDE SEQUENCE</scope>
    <source>
        <strain evidence="1">MAG 7</strain>
    </source>
</reference>
<gene>
    <name evidence="1" type="ORF">P0Y53_12655</name>
</gene>
<accession>A0AAJ5WX25</accession>
<dbReference type="AlphaFoldDB" id="A0AAJ5WX25"/>
<proteinExistence type="predicted"/>
<evidence type="ECO:0000313" key="2">
    <source>
        <dbReference type="Proteomes" id="UP001220610"/>
    </source>
</evidence>
<dbReference type="EMBL" id="CP119311">
    <property type="protein sequence ID" value="WEK38350.1"/>
    <property type="molecule type" value="Genomic_DNA"/>
</dbReference>
<evidence type="ECO:0000313" key="1">
    <source>
        <dbReference type="EMBL" id="WEK38350.1"/>
    </source>
</evidence>